<feature type="transmembrane region" description="Helical" evidence="1">
    <location>
        <begin position="117"/>
        <end position="135"/>
    </location>
</feature>
<feature type="transmembrane region" description="Helical" evidence="1">
    <location>
        <begin position="77"/>
        <end position="97"/>
    </location>
</feature>
<sequence length="197" mass="22631">MSSKTATSNVDPNSVVEYNPKLHKAPFSVAALCVATVLGTYFSSLSLIELSLSIYCQQHNQPELFSQYLNFKTNAPIWKYWQILTLSIVPISAFIITRDTVQCLTRKANIGRHLLDLINFVQLYTMLYIIIMKLLPLERELINGKIPSFETVERVTMLYSISLVLNIIGWLLPFFRYSNWKSDPVFHPSIINIKKVQ</sequence>
<dbReference type="Proteomes" id="UP000682733">
    <property type="component" value="Unassembled WGS sequence"/>
</dbReference>
<evidence type="ECO:0000313" key="4">
    <source>
        <dbReference type="Proteomes" id="UP000682733"/>
    </source>
</evidence>
<dbReference type="EMBL" id="CAJNOK010047405">
    <property type="protein sequence ID" value="CAF1587628.1"/>
    <property type="molecule type" value="Genomic_DNA"/>
</dbReference>
<name>A0A8S2VK61_9BILA</name>
<protein>
    <submittedName>
        <fullName evidence="3">Uncharacterized protein</fullName>
    </submittedName>
</protein>
<gene>
    <name evidence="2" type="ORF">OVA965_LOCUS41355</name>
    <name evidence="3" type="ORF">TMI583_LOCUS42983</name>
</gene>
<keyword evidence="1" id="KW-1133">Transmembrane helix</keyword>
<reference evidence="3" key="1">
    <citation type="submission" date="2021-02" db="EMBL/GenBank/DDBJ databases">
        <authorList>
            <person name="Nowell W R."/>
        </authorList>
    </citation>
    <scope>NUCLEOTIDE SEQUENCE</scope>
</reference>
<feature type="transmembrane region" description="Helical" evidence="1">
    <location>
        <begin position="156"/>
        <end position="175"/>
    </location>
</feature>
<dbReference type="Proteomes" id="UP000677228">
    <property type="component" value="Unassembled WGS sequence"/>
</dbReference>
<keyword evidence="1" id="KW-0472">Membrane</keyword>
<dbReference type="EMBL" id="CAJOBA010070702">
    <property type="protein sequence ID" value="CAF4389999.1"/>
    <property type="molecule type" value="Genomic_DNA"/>
</dbReference>
<evidence type="ECO:0000313" key="2">
    <source>
        <dbReference type="EMBL" id="CAF1587628.1"/>
    </source>
</evidence>
<evidence type="ECO:0000256" key="1">
    <source>
        <dbReference type="SAM" id="Phobius"/>
    </source>
</evidence>
<evidence type="ECO:0000313" key="3">
    <source>
        <dbReference type="EMBL" id="CAF4389999.1"/>
    </source>
</evidence>
<feature type="transmembrane region" description="Helical" evidence="1">
    <location>
        <begin position="29"/>
        <end position="56"/>
    </location>
</feature>
<comment type="caution">
    <text evidence="3">The sequence shown here is derived from an EMBL/GenBank/DDBJ whole genome shotgun (WGS) entry which is preliminary data.</text>
</comment>
<organism evidence="3 4">
    <name type="scientific">Didymodactylos carnosus</name>
    <dbReference type="NCBI Taxonomy" id="1234261"/>
    <lineage>
        <taxon>Eukaryota</taxon>
        <taxon>Metazoa</taxon>
        <taxon>Spiralia</taxon>
        <taxon>Gnathifera</taxon>
        <taxon>Rotifera</taxon>
        <taxon>Eurotatoria</taxon>
        <taxon>Bdelloidea</taxon>
        <taxon>Philodinida</taxon>
        <taxon>Philodinidae</taxon>
        <taxon>Didymodactylos</taxon>
    </lineage>
</organism>
<keyword evidence="1" id="KW-0812">Transmembrane</keyword>
<dbReference type="AlphaFoldDB" id="A0A8S2VK61"/>
<accession>A0A8S2VK61</accession>
<proteinExistence type="predicted"/>